<dbReference type="Gene3D" id="1.20.1420.10">
    <property type="entry name" value="Talin, central domain"/>
    <property type="match status" value="5"/>
</dbReference>
<dbReference type="GO" id="GO:0005178">
    <property type="term" value="F:integrin binding"/>
    <property type="evidence" value="ECO:0007669"/>
    <property type="project" value="TreeGrafter"/>
</dbReference>
<dbReference type="GO" id="GO:0030036">
    <property type="term" value="P:actin cytoskeleton organization"/>
    <property type="evidence" value="ECO:0007669"/>
    <property type="project" value="TreeGrafter"/>
</dbReference>
<dbReference type="Gene3D" id="1.20.120.230">
    <property type="entry name" value="Alpha-catenin/vinculin-like"/>
    <property type="match status" value="2"/>
</dbReference>
<dbReference type="OrthoDB" id="10262320at2759"/>
<keyword evidence="2" id="KW-0963">Cytoplasm</keyword>
<accession>A0A0L0G1P1</accession>
<keyword evidence="3" id="KW-0175">Coiled coil</keyword>
<dbReference type="Pfam" id="PF21865">
    <property type="entry name" value="TLN1-like_RS"/>
    <property type="match status" value="1"/>
</dbReference>
<organism evidence="7 8">
    <name type="scientific">Sphaeroforma arctica JP610</name>
    <dbReference type="NCBI Taxonomy" id="667725"/>
    <lineage>
        <taxon>Eukaryota</taxon>
        <taxon>Ichthyosporea</taxon>
        <taxon>Ichthyophonida</taxon>
        <taxon>Sphaeroforma</taxon>
    </lineage>
</organism>
<gene>
    <name evidence="7" type="ORF">SARC_04713</name>
</gene>
<feature type="domain" description="Talin IBS2B" evidence="6">
    <location>
        <begin position="350"/>
        <end position="467"/>
    </location>
</feature>
<dbReference type="InterPro" id="IPR054082">
    <property type="entry name" value="Talin_IBS2B"/>
</dbReference>
<protein>
    <submittedName>
        <fullName evidence="7">Uncharacterized protein</fullName>
    </submittedName>
</protein>
<dbReference type="SUPFAM" id="SSF109885">
    <property type="entry name" value="I/LWEQ domain"/>
    <property type="match status" value="1"/>
</dbReference>
<evidence type="ECO:0000256" key="2">
    <source>
        <dbReference type="ARBA" id="ARBA00022490"/>
    </source>
</evidence>
<dbReference type="InterPro" id="IPR054060">
    <property type="entry name" value="TLN1-like_RS"/>
</dbReference>
<dbReference type="InterPro" id="IPR015009">
    <property type="entry name" value="Vinculin-bd_dom"/>
</dbReference>
<feature type="coiled-coil region" evidence="3">
    <location>
        <begin position="38"/>
        <end position="70"/>
    </location>
</feature>
<dbReference type="GeneID" id="25905217"/>
<dbReference type="Pfam" id="PF21896">
    <property type="entry name" value="Talin_IBS2B"/>
    <property type="match status" value="1"/>
</dbReference>
<evidence type="ECO:0000256" key="3">
    <source>
        <dbReference type="SAM" id="Coils"/>
    </source>
</evidence>
<reference evidence="7 8" key="1">
    <citation type="submission" date="2011-02" db="EMBL/GenBank/DDBJ databases">
        <title>The Genome Sequence of Sphaeroforma arctica JP610.</title>
        <authorList>
            <consortium name="The Broad Institute Genome Sequencing Platform"/>
            <person name="Russ C."/>
            <person name="Cuomo C."/>
            <person name="Young S.K."/>
            <person name="Zeng Q."/>
            <person name="Gargeya S."/>
            <person name="Alvarado L."/>
            <person name="Berlin A."/>
            <person name="Chapman S.B."/>
            <person name="Chen Z."/>
            <person name="Freedman E."/>
            <person name="Gellesch M."/>
            <person name="Goldberg J."/>
            <person name="Griggs A."/>
            <person name="Gujja S."/>
            <person name="Heilman E."/>
            <person name="Heiman D."/>
            <person name="Howarth C."/>
            <person name="Mehta T."/>
            <person name="Neiman D."/>
            <person name="Pearson M."/>
            <person name="Roberts A."/>
            <person name="Saif S."/>
            <person name="Shea T."/>
            <person name="Shenoy N."/>
            <person name="Sisk P."/>
            <person name="Stolte C."/>
            <person name="Sykes S."/>
            <person name="White J."/>
            <person name="Yandava C."/>
            <person name="Burger G."/>
            <person name="Gray M.W."/>
            <person name="Holland P.W.H."/>
            <person name="King N."/>
            <person name="Lang F.B.F."/>
            <person name="Roger A.J."/>
            <person name="Ruiz-Trillo I."/>
            <person name="Haas B."/>
            <person name="Nusbaum C."/>
            <person name="Birren B."/>
        </authorList>
    </citation>
    <scope>NUCLEOTIDE SEQUENCE [LARGE SCALE GENOMIC DNA]</scope>
    <source>
        <strain evidence="7 8">JP610</strain>
    </source>
</reference>
<sequence length="1068" mass="110964">MFSPQTVAASQPDDEANTDSEAILAAAVVAMATSGALMKDAQWALHNAEAENKQERLQDAARTVQMALKEIMNQLPGQKGLNEALRSVREAHARLSDGRLLHSHSAEQLASNGSRDHDALRTQLGKACAALTAATSTLCNARSSPKQLADTSAVYAKAVDGLVLAGEALSLGNSDLTDAQRAELVTLMVSVTASCADMLMAAKQVSGAPQDTNGRGSLLTASREVQDALSNLLSCTSSTSPGVADASAASNKARELVHTLAQDGTKGLEPTLVNMTYFDCLAIAGDKARAIARAAENTNTCALQADALTMGTEAKAIAMDTVDLIEAAHHAAYLVAVSDSASKPAESGCIDASQISASHQQIRESCAKLQSIDSDQQGILEAVTVIAKHTSSLCAACKVASAKTHNPIAKQNFISLARGIASTTGALVKDIKALAAESSDENRAKVGEGIKPLLHSVEQLETLSASPEFATIPAIIAPEARAKQEPILSSSMECAQSSDYLLDSVCMMVEGDLRNETNTKTLSAQTKGLNDALKHLLAALNDNAPGRKQCDDAIETLKQVNNDIDQALLACSLGSLKTRQDNDLQGFNEGMLTTCQDITSSMDAVLSACKGEPQKLGANVSEFAELFLPLVSNAAGAASKLAKRNKQQSLLEQSKVVAQSSLALTIAARAAGGDRRDTKAHATVDNAAVQFQLDISAFCRKLEADTGEAGAMSAIVASLQRSIQALGLPAEGADGTDDDDESASAIVVNLQQNTKQIASSLPTVLSANPAELKDPMRTLAAQYNELSTLTKQLAEKTGSGENDDADVLKSSVTQLGQSLVGLANSGKNLQANPSDFEARQQLARSTAGVSDSVGNVFGALQASSRGFIACETSSRTIDGVVAELGTTAMFARAGALNADNADDSFAAHSEGIAAANERLSEAAKHMAVSAEGSQGQLGDAAKECVVSYQAVAQESKLAAMAIGSQDRGAQELLVNGAGDLGRAMQKLISATVAAVGKTSDNDATQTLTDETKELEAAMNAYKDTIKSVDDEAMRGVRSTESAAEAIRNELAILDMGAYANVLPKFISG</sequence>
<evidence type="ECO:0000256" key="1">
    <source>
        <dbReference type="ARBA" id="ARBA00004496"/>
    </source>
</evidence>
<dbReference type="STRING" id="667725.A0A0L0G1P1"/>
<dbReference type="PANTHER" id="PTHR19981">
    <property type="entry name" value="TALIN"/>
    <property type="match status" value="1"/>
</dbReference>
<evidence type="ECO:0000259" key="6">
    <source>
        <dbReference type="Pfam" id="PF21896"/>
    </source>
</evidence>
<dbReference type="AlphaFoldDB" id="A0A0L0G1P1"/>
<dbReference type="InterPro" id="IPR036723">
    <property type="entry name" value="Alpha-catenin/vinculin-like_sf"/>
</dbReference>
<dbReference type="GO" id="GO:0005886">
    <property type="term" value="C:plasma membrane"/>
    <property type="evidence" value="ECO:0007669"/>
    <property type="project" value="TreeGrafter"/>
</dbReference>
<dbReference type="GO" id="GO:0098609">
    <property type="term" value="P:cell-cell adhesion"/>
    <property type="evidence" value="ECO:0007669"/>
    <property type="project" value="TreeGrafter"/>
</dbReference>
<dbReference type="GO" id="GO:0005925">
    <property type="term" value="C:focal adhesion"/>
    <property type="evidence" value="ECO:0007669"/>
    <property type="project" value="TreeGrafter"/>
</dbReference>
<feature type="domain" description="Talin 1-like rod-segment" evidence="5">
    <location>
        <begin position="546"/>
        <end position="708"/>
    </location>
</feature>
<dbReference type="GO" id="GO:0005737">
    <property type="term" value="C:cytoplasm"/>
    <property type="evidence" value="ECO:0007669"/>
    <property type="project" value="UniProtKB-SubCell"/>
</dbReference>
<dbReference type="EMBL" id="KQ241872">
    <property type="protein sequence ID" value="KNC83010.1"/>
    <property type="molecule type" value="Genomic_DNA"/>
</dbReference>
<evidence type="ECO:0000313" key="7">
    <source>
        <dbReference type="EMBL" id="KNC83010.1"/>
    </source>
</evidence>
<dbReference type="Pfam" id="PF08913">
    <property type="entry name" value="VBS"/>
    <property type="match status" value="1"/>
</dbReference>
<dbReference type="InterPro" id="IPR035964">
    <property type="entry name" value="I/LWEQ_dom_sf"/>
</dbReference>
<dbReference type="GO" id="GO:0051015">
    <property type="term" value="F:actin filament binding"/>
    <property type="evidence" value="ECO:0007669"/>
    <property type="project" value="InterPro"/>
</dbReference>
<proteinExistence type="predicted"/>
<evidence type="ECO:0000259" key="5">
    <source>
        <dbReference type="Pfam" id="PF21865"/>
    </source>
</evidence>
<dbReference type="eggNOG" id="KOG4261">
    <property type="taxonomic scope" value="Eukaryota"/>
</dbReference>
<evidence type="ECO:0000313" key="8">
    <source>
        <dbReference type="Proteomes" id="UP000054560"/>
    </source>
</evidence>
<keyword evidence="8" id="KW-1185">Reference proteome</keyword>
<dbReference type="Proteomes" id="UP000054560">
    <property type="component" value="Unassembled WGS sequence"/>
</dbReference>
<dbReference type="RefSeq" id="XP_014156912.1">
    <property type="nucleotide sequence ID" value="XM_014301437.1"/>
</dbReference>
<comment type="subcellular location">
    <subcellularLocation>
        <location evidence="1">Cytoplasm</location>
    </subcellularLocation>
</comment>
<evidence type="ECO:0000259" key="4">
    <source>
        <dbReference type="Pfam" id="PF08913"/>
    </source>
</evidence>
<name>A0A0L0G1P1_9EUKA</name>
<dbReference type="PANTHER" id="PTHR19981:SF1">
    <property type="entry name" value="RHEA, ISOFORM B"/>
    <property type="match status" value="1"/>
</dbReference>
<dbReference type="SUPFAM" id="SSF47220">
    <property type="entry name" value="alpha-catenin/vinculin-like"/>
    <property type="match status" value="2"/>
</dbReference>
<feature type="domain" description="Vinculin-binding site-containing" evidence="4">
    <location>
        <begin position="761"/>
        <end position="864"/>
    </location>
</feature>